<dbReference type="Proteomes" id="UP000485058">
    <property type="component" value="Unassembled WGS sequence"/>
</dbReference>
<dbReference type="AlphaFoldDB" id="A0A699ZC09"/>
<reference evidence="1 2" key="1">
    <citation type="submission" date="2020-02" db="EMBL/GenBank/DDBJ databases">
        <title>Draft genome sequence of Haematococcus lacustris strain NIES-144.</title>
        <authorList>
            <person name="Morimoto D."/>
            <person name="Nakagawa S."/>
            <person name="Yoshida T."/>
            <person name="Sawayama S."/>
        </authorList>
    </citation>
    <scope>NUCLEOTIDE SEQUENCE [LARGE SCALE GENOMIC DNA]</scope>
    <source>
        <strain evidence="1 2">NIES-144</strain>
    </source>
</reference>
<evidence type="ECO:0000313" key="2">
    <source>
        <dbReference type="Proteomes" id="UP000485058"/>
    </source>
</evidence>
<keyword evidence="2" id="KW-1185">Reference proteome</keyword>
<organism evidence="1 2">
    <name type="scientific">Haematococcus lacustris</name>
    <name type="common">Green alga</name>
    <name type="synonym">Haematococcus pluvialis</name>
    <dbReference type="NCBI Taxonomy" id="44745"/>
    <lineage>
        <taxon>Eukaryota</taxon>
        <taxon>Viridiplantae</taxon>
        <taxon>Chlorophyta</taxon>
        <taxon>core chlorophytes</taxon>
        <taxon>Chlorophyceae</taxon>
        <taxon>CS clade</taxon>
        <taxon>Chlamydomonadales</taxon>
        <taxon>Haematococcaceae</taxon>
        <taxon>Haematococcus</taxon>
    </lineage>
</organism>
<dbReference type="GO" id="GO:0016740">
    <property type="term" value="F:transferase activity"/>
    <property type="evidence" value="ECO:0007669"/>
    <property type="project" value="UniProtKB-KW"/>
</dbReference>
<evidence type="ECO:0000313" key="1">
    <source>
        <dbReference type="EMBL" id="GFH13002.1"/>
    </source>
</evidence>
<protein>
    <submittedName>
        <fullName evidence="1">Hexosyltransferase</fullName>
    </submittedName>
</protein>
<name>A0A699ZC09_HAELA</name>
<accession>A0A699ZC09</accession>
<comment type="caution">
    <text evidence="1">The sequence shown here is derived from an EMBL/GenBank/DDBJ whole genome shotgun (WGS) entry which is preliminary data.</text>
</comment>
<keyword evidence="1" id="KW-0808">Transferase</keyword>
<sequence length="48" mass="5568">MELVDAEEGYQHLWRKALVYLSHLQVQSQEGVKPAPDFVMHADDDSFH</sequence>
<dbReference type="EMBL" id="BLLF01000563">
    <property type="protein sequence ID" value="GFH13002.1"/>
    <property type="molecule type" value="Genomic_DNA"/>
</dbReference>
<gene>
    <name evidence="1" type="ORF">HaLaN_08800</name>
</gene>
<proteinExistence type="predicted"/>